<feature type="domain" description="tRNA (adenine(58)-N(1))-methyltransferase catalytic subunit TRM61 C-terminal" evidence="7">
    <location>
        <begin position="70"/>
        <end position="227"/>
    </location>
</feature>
<evidence type="ECO:0000256" key="1">
    <source>
        <dbReference type="ARBA" id="ARBA00022603"/>
    </source>
</evidence>
<keyword evidence="4 5" id="KW-0819">tRNA processing</keyword>
<evidence type="ECO:0000256" key="5">
    <source>
        <dbReference type="PIRNR" id="PIRNR017269"/>
    </source>
</evidence>
<dbReference type="InterPro" id="IPR049470">
    <property type="entry name" value="TRM61_C"/>
</dbReference>
<comment type="function">
    <text evidence="5">Catalyzes the S-adenosyl-L-methionine-dependent formation of N(1)-methyladenine at position 58 (m1A58) in tRNA.</text>
</comment>
<proteinExistence type="inferred from homology"/>
<feature type="binding site" evidence="6">
    <location>
        <position position="170"/>
    </location>
    <ligand>
        <name>S-adenosyl-L-methionine</name>
        <dbReference type="ChEBI" id="CHEBI:59789"/>
    </ligand>
</feature>
<accession>A0A1G6DR89</accession>
<name>A0A1G6DR89_9BACT</name>
<evidence type="ECO:0000259" key="7">
    <source>
        <dbReference type="Pfam" id="PF08704"/>
    </source>
</evidence>
<dbReference type="EC" id="2.1.1.220" evidence="5"/>
<feature type="binding site" evidence="6">
    <location>
        <position position="126"/>
    </location>
    <ligand>
        <name>S-adenosyl-L-methionine</name>
        <dbReference type="ChEBI" id="CHEBI:59789"/>
    </ligand>
</feature>
<reference evidence="8 9" key="1">
    <citation type="submission" date="2016-10" db="EMBL/GenBank/DDBJ databases">
        <authorList>
            <person name="de Groot N.N."/>
        </authorList>
    </citation>
    <scope>NUCLEOTIDE SEQUENCE [LARGE SCALE GENOMIC DNA]</scope>
    <source>
        <strain evidence="8 9">ASO4-2</strain>
    </source>
</reference>
<comment type="similarity">
    <text evidence="5">Belongs to the class I-like SAM-binding methyltransferase superfamily. TRM61 family.</text>
</comment>
<dbReference type="PANTHER" id="PTHR12133">
    <property type="entry name" value="TRNA (ADENINE(58)-N(1))-METHYLTRANSFERASE"/>
    <property type="match status" value="1"/>
</dbReference>
<evidence type="ECO:0000313" key="8">
    <source>
        <dbReference type="EMBL" id="SDB47669.1"/>
    </source>
</evidence>
<keyword evidence="9" id="KW-1185">Reference proteome</keyword>
<dbReference type="RefSeq" id="WP_092121805.1">
    <property type="nucleotide sequence ID" value="NZ_FMXO01000013.1"/>
</dbReference>
<evidence type="ECO:0000256" key="3">
    <source>
        <dbReference type="ARBA" id="ARBA00022691"/>
    </source>
</evidence>
<evidence type="ECO:0000256" key="6">
    <source>
        <dbReference type="PIRSR" id="PIRSR017269-1"/>
    </source>
</evidence>
<dbReference type="PIRSF" id="PIRSF017269">
    <property type="entry name" value="GCD14"/>
    <property type="match status" value="1"/>
</dbReference>
<dbReference type="InterPro" id="IPR029063">
    <property type="entry name" value="SAM-dependent_MTases_sf"/>
</dbReference>
<protein>
    <recommendedName>
        <fullName evidence="5">tRNA (adenine(58)-N(1))-methyltransferase TrmI</fullName>
        <ecNumber evidence="5">2.1.1.220</ecNumber>
    </recommendedName>
</protein>
<keyword evidence="3 5" id="KW-0949">S-adenosyl-L-methionine</keyword>
<dbReference type="EMBL" id="FMXO01000013">
    <property type="protein sequence ID" value="SDB47669.1"/>
    <property type="molecule type" value="Genomic_DNA"/>
</dbReference>
<dbReference type="OrthoDB" id="9781391at2"/>
<dbReference type="InterPro" id="IPR014816">
    <property type="entry name" value="tRNA_MeTrfase_Gcd14"/>
</dbReference>
<dbReference type="PROSITE" id="PS51620">
    <property type="entry name" value="SAM_TRM61"/>
    <property type="match status" value="1"/>
</dbReference>
<gene>
    <name evidence="8" type="ORF">SAMN05660653_02339</name>
</gene>
<evidence type="ECO:0000313" key="9">
    <source>
        <dbReference type="Proteomes" id="UP000198771"/>
    </source>
</evidence>
<dbReference type="Proteomes" id="UP000198771">
    <property type="component" value="Unassembled WGS sequence"/>
</dbReference>
<evidence type="ECO:0000256" key="2">
    <source>
        <dbReference type="ARBA" id="ARBA00022679"/>
    </source>
</evidence>
<keyword evidence="1 5" id="KW-0489">Methyltransferase</keyword>
<organism evidence="8 9">
    <name type="scientific">Desulfonatronum thiosulfatophilum</name>
    <dbReference type="NCBI Taxonomy" id="617002"/>
    <lineage>
        <taxon>Bacteria</taxon>
        <taxon>Pseudomonadati</taxon>
        <taxon>Thermodesulfobacteriota</taxon>
        <taxon>Desulfovibrionia</taxon>
        <taxon>Desulfovibrionales</taxon>
        <taxon>Desulfonatronaceae</taxon>
        <taxon>Desulfonatronum</taxon>
    </lineage>
</organism>
<comment type="subunit">
    <text evidence="5">Homotetramer composed of a dimer of dimers.</text>
</comment>
<keyword evidence="2 5" id="KW-0808">Transferase</keyword>
<evidence type="ECO:0000256" key="4">
    <source>
        <dbReference type="ARBA" id="ARBA00022694"/>
    </source>
</evidence>
<dbReference type="Gene3D" id="3.10.330.20">
    <property type="match status" value="1"/>
</dbReference>
<dbReference type="GO" id="GO:0031515">
    <property type="term" value="C:tRNA (m1A) methyltransferase complex"/>
    <property type="evidence" value="ECO:0007669"/>
    <property type="project" value="UniProtKB-UniRule"/>
</dbReference>
<comment type="catalytic activity">
    <reaction evidence="5">
        <text>adenosine(58) in tRNA + S-adenosyl-L-methionine = N(1)-methyladenosine(58) in tRNA + S-adenosyl-L-homocysteine + H(+)</text>
        <dbReference type="Rhea" id="RHEA:43152"/>
        <dbReference type="Rhea" id="RHEA-COMP:10365"/>
        <dbReference type="Rhea" id="RHEA-COMP:10366"/>
        <dbReference type="ChEBI" id="CHEBI:15378"/>
        <dbReference type="ChEBI" id="CHEBI:57856"/>
        <dbReference type="ChEBI" id="CHEBI:59789"/>
        <dbReference type="ChEBI" id="CHEBI:74411"/>
        <dbReference type="ChEBI" id="CHEBI:74491"/>
        <dbReference type="EC" id="2.1.1.220"/>
    </reaction>
</comment>
<dbReference type="AlphaFoldDB" id="A0A1G6DR89"/>
<dbReference type="GO" id="GO:0030488">
    <property type="term" value="P:tRNA methylation"/>
    <property type="evidence" value="ECO:0007669"/>
    <property type="project" value="InterPro"/>
</dbReference>
<sequence length="277" mass="31200">MLNPGDLVMLVCPQGKRYIRKIREGETMQTHFGILPHETLLQAGYGEEVLTHLGHPFRLLKPSLYDLVKMLKRRTQIIYPKEIGYILLKLGIAPGCRVIEAGSGSGSLTTALAWYVGDHGRVYTYEQREEFFRLCGENLGWSGLGERVEQFNRNIAEGFEQTNVDALFLDVRTPWDFLDQAVAAIMPGAPLGFLLPTTNQVSSLLTALEQGPFEDVEVLEILLRRYKPVAERLRPDDRMVAHTGFLVFARHEGRKAKVRKEEAGVMETESTDPADIS</sequence>
<dbReference type="Gene3D" id="3.40.50.150">
    <property type="entry name" value="Vaccinia Virus protein VP39"/>
    <property type="match status" value="1"/>
</dbReference>
<dbReference type="STRING" id="617002.SAMN05660653_02339"/>
<dbReference type="Pfam" id="PF08704">
    <property type="entry name" value="GCD14"/>
    <property type="match status" value="1"/>
</dbReference>
<dbReference type="GO" id="GO:0160107">
    <property type="term" value="F:tRNA (adenine(58)-N1)-methyltransferase activity"/>
    <property type="evidence" value="ECO:0007669"/>
    <property type="project" value="UniProtKB-EC"/>
</dbReference>
<dbReference type="SUPFAM" id="SSF53335">
    <property type="entry name" value="S-adenosyl-L-methionine-dependent methyltransferases"/>
    <property type="match status" value="1"/>
</dbReference>
<dbReference type="PANTHER" id="PTHR12133:SF1">
    <property type="entry name" value="TRNA (ADENINE(58)-N(1))-METHYLTRANSFERASE, MITOCHONDRIAL"/>
    <property type="match status" value="1"/>
</dbReference>
<feature type="binding site" evidence="6">
    <location>
        <begin position="105"/>
        <end position="108"/>
    </location>
    <ligand>
        <name>S-adenosyl-L-methionine</name>
        <dbReference type="ChEBI" id="CHEBI:59789"/>
    </ligand>
</feature>